<dbReference type="PRINTS" id="PR00070">
    <property type="entry name" value="DHFR"/>
</dbReference>
<evidence type="ECO:0000256" key="6">
    <source>
        <dbReference type="ARBA" id="ARBA00023002"/>
    </source>
</evidence>
<dbReference type="PANTHER" id="PTHR48069:SF3">
    <property type="entry name" value="DIHYDROFOLATE REDUCTASE"/>
    <property type="match status" value="1"/>
</dbReference>
<dbReference type="Proteomes" id="UP000035159">
    <property type="component" value="Chromosome"/>
</dbReference>
<dbReference type="GO" id="GO:0006730">
    <property type="term" value="P:one-carbon metabolic process"/>
    <property type="evidence" value="ECO:0007669"/>
    <property type="project" value="UniProtKB-KW"/>
</dbReference>
<dbReference type="AlphaFoldDB" id="A0A0G2Z5H8"/>
<dbReference type="Gene3D" id="3.40.430.10">
    <property type="entry name" value="Dihydrofolate Reductase, subunit A"/>
    <property type="match status" value="1"/>
</dbReference>
<feature type="domain" description="DHFR" evidence="7">
    <location>
        <begin position="2"/>
        <end position="169"/>
    </location>
</feature>
<dbReference type="EMBL" id="CP011232">
    <property type="protein sequence ID" value="AKI96822.1"/>
    <property type="molecule type" value="Genomic_DNA"/>
</dbReference>
<organism evidence="8 9">
    <name type="scientific">Kosmotoga pacifica</name>
    <dbReference type="NCBI Taxonomy" id="1330330"/>
    <lineage>
        <taxon>Bacteria</taxon>
        <taxon>Thermotogati</taxon>
        <taxon>Thermotogota</taxon>
        <taxon>Thermotogae</taxon>
        <taxon>Kosmotogales</taxon>
        <taxon>Kosmotogaceae</taxon>
        <taxon>Kosmotoga</taxon>
    </lineage>
</organism>
<dbReference type="KEGG" id="kpf:IX53_02175"/>
<comment type="similarity">
    <text evidence="2">Belongs to the dihydrofolate reductase family.</text>
</comment>
<dbReference type="InterPro" id="IPR001796">
    <property type="entry name" value="DHFR_dom"/>
</dbReference>
<dbReference type="PANTHER" id="PTHR48069">
    <property type="entry name" value="DIHYDROFOLATE REDUCTASE"/>
    <property type="match status" value="1"/>
</dbReference>
<evidence type="ECO:0000313" key="9">
    <source>
        <dbReference type="Proteomes" id="UP000035159"/>
    </source>
</evidence>
<dbReference type="InterPro" id="IPR012259">
    <property type="entry name" value="DHFR"/>
</dbReference>
<keyword evidence="5" id="KW-0521">NADP</keyword>
<dbReference type="GO" id="GO:0046655">
    <property type="term" value="P:folic acid metabolic process"/>
    <property type="evidence" value="ECO:0007669"/>
    <property type="project" value="TreeGrafter"/>
</dbReference>
<dbReference type="GO" id="GO:0004146">
    <property type="term" value="F:dihydrofolate reductase activity"/>
    <property type="evidence" value="ECO:0007669"/>
    <property type="project" value="UniProtKB-EC"/>
</dbReference>
<evidence type="ECO:0000256" key="2">
    <source>
        <dbReference type="ARBA" id="ARBA00009539"/>
    </source>
</evidence>
<dbReference type="InterPro" id="IPR024072">
    <property type="entry name" value="DHFR-like_dom_sf"/>
</dbReference>
<dbReference type="RefSeq" id="WP_047753957.1">
    <property type="nucleotide sequence ID" value="NZ_CAJUHA010000004.1"/>
</dbReference>
<accession>A0A0G2Z5H8</accession>
<dbReference type="Pfam" id="PF00186">
    <property type="entry name" value="DHFR_1"/>
    <property type="match status" value="1"/>
</dbReference>
<dbReference type="PROSITE" id="PS51330">
    <property type="entry name" value="DHFR_2"/>
    <property type="match status" value="1"/>
</dbReference>
<evidence type="ECO:0000259" key="7">
    <source>
        <dbReference type="PROSITE" id="PS51330"/>
    </source>
</evidence>
<dbReference type="STRING" id="1330330.IX53_02175"/>
<dbReference type="CDD" id="cd00209">
    <property type="entry name" value="DHFR"/>
    <property type="match status" value="1"/>
</dbReference>
<dbReference type="GO" id="GO:0046654">
    <property type="term" value="P:tetrahydrofolate biosynthetic process"/>
    <property type="evidence" value="ECO:0007669"/>
    <property type="project" value="UniProtKB-UniPathway"/>
</dbReference>
<keyword evidence="4" id="KW-0554">One-carbon metabolism</keyword>
<reference evidence="8 9" key="1">
    <citation type="submission" date="2015-04" db="EMBL/GenBank/DDBJ databases">
        <title>Complete Genome Sequence of Kosmotoga pacifica SLHLJ1.</title>
        <authorList>
            <person name="Jiang L.J."/>
            <person name="Shao Z.Z."/>
            <person name="Jebbar M."/>
        </authorList>
    </citation>
    <scope>NUCLEOTIDE SEQUENCE [LARGE SCALE GENOMIC DNA]</scope>
    <source>
        <strain evidence="8 9">SLHLJ1</strain>
    </source>
</reference>
<dbReference type="OrthoDB" id="9804315at2"/>
<dbReference type="SUPFAM" id="SSF53597">
    <property type="entry name" value="Dihydrofolate reductase-like"/>
    <property type="match status" value="1"/>
</dbReference>
<comment type="pathway">
    <text evidence="1">Cofactor biosynthesis; tetrahydrofolate biosynthesis; 5,6,7,8-tetrahydrofolate from 7,8-dihydrofolate: step 1/1.</text>
</comment>
<name>A0A0G2Z5H8_9BACT</name>
<sequence>MKVSLVAVMSVNGLLARDDKVSTDWSSKEDKAFFKEFTMKTGVVVMGRKTFETIGSTPLSGRLNVVMTRKPHIFQKHRHQNLFFTNMEPKTLLKYLGDKGFNHVAVIGGPQIYSLFLEKGLITDLYLTIEPLFLSGRIGFKYLQRDYNLHLEEIIRLSHNTILLHYSLQ</sequence>
<dbReference type="GO" id="GO:0005829">
    <property type="term" value="C:cytosol"/>
    <property type="evidence" value="ECO:0007669"/>
    <property type="project" value="TreeGrafter"/>
</dbReference>
<evidence type="ECO:0000256" key="4">
    <source>
        <dbReference type="ARBA" id="ARBA00022563"/>
    </source>
</evidence>
<dbReference type="GO" id="GO:0046452">
    <property type="term" value="P:dihydrofolate metabolic process"/>
    <property type="evidence" value="ECO:0007669"/>
    <property type="project" value="TreeGrafter"/>
</dbReference>
<evidence type="ECO:0000256" key="3">
    <source>
        <dbReference type="ARBA" id="ARBA00012856"/>
    </source>
</evidence>
<evidence type="ECO:0000256" key="5">
    <source>
        <dbReference type="ARBA" id="ARBA00022857"/>
    </source>
</evidence>
<keyword evidence="9" id="KW-1185">Reference proteome</keyword>
<evidence type="ECO:0000313" key="8">
    <source>
        <dbReference type="EMBL" id="AKI96822.1"/>
    </source>
</evidence>
<dbReference type="UniPathway" id="UPA00077">
    <property type="reaction ID" value="UER00158"/>
</dbReference>
<evidence type="ECO:0000256" key="1">
    <source>
        <dbReference type="ARBA" id="ARBA00004903"/>
    </source>
</evidence>
<dbReference type="GO" id="GO:0050661">
    <property type="term" value="F:NADP binding"/>
    <property type="evidence" value="ECO:0007669"/>
    <property type="project" value="InterPro"/>
</dbReference>
<dbReference type="EC" id="1.5.1.3" evidence="3"/>
<proteinExistence type="inferred from homology"/>
<keyword evidence="6" id="KW-0560">Oxidoreductase</keyword>
<protein>
    <recommendedName>
        <fullName evidence="3">dihydrofolate reductase</fullName>
        <ecNumber evidence="3">1.5.1.3</ecNumber>
    </recommendedName>
</protein>
<dbReference type="PATRIC" id="fig|1330330.3.peg.444"/>
<gene>
    <name evidence="8" type="ORF">IX53_02175</name>
</gene>